<organism evidence="2 3">
    <name type="scientific">Bursaphelenchus xylophilus</name>
    <name type="common">Pinewood nematode worm</name>
    <name type="synonym">Aphelenchoides xylophilus</name>
    <dbReference type="NCBI Taxonomy" id="6326"/>
    <lineage>
        <taxon>Eukaryota</taxon>
        <taxon>Metazoa</taxon>
        <taxon>Ecdysozoa</taxon>
        <taxon>Nematoda</taxon>
        <taxon>Chromadorea</taxon>
        <taxon>Rhabditida</taxon>
        <taxon>Tylenchina</taxon>
        <taxon>Tylenchomorpha</taxon>
        <taxon>Aphelenchoidea</taxon>
        <taxon>Aphelenchoididae</taxon>
        <taxon>Bursaphelenchus</taxon>
    </lineage>
</organism>
<accession>A0A1I7RPY8</accession>
<evidence type="ECO:0000256" key="1">
    <source>
        <dbReference type="SAM" id="MobiDB-lite"/>
    </source>
</evidence>
<dbReference type="AlphaFoldDB" id="A0A1I7RPY8"/>
<sequence>MTLKIIVYGFLWPWESNMTSAPGQISGHMPPRPNPITDLTRPNTITRPVLISSLGMGNDSSKQQLHPNPRGVHRRLSTDSARRYKTGLPPPVVQVSASCSDGFLSPTISNDFSASTTSRTSVEGHPEISRSRSGSACSERSNSIKKKHPIVLRNRQLIQSCFQNPHEIIGKKIIKRTAEKRSDFGGFYVSLTAEQKEDLENGIKLLLKKAVANIDFPDEFLQVERLSEEFGLRLVTFRSAGFKADYFAAIADSTITECSFLDNAVHPAHQTLQAFSQFVGIVFTSVRNGFYNEMRRQRRASHSFSSGQSIAMDRRPKLSISGPSTSPTTRTKLLTEFWSPQVLVNGSDQFLSTPQDAFY</sequence>
<evidence type="ECO:0000313" key="2">
    <source>
        <dbReference type="Proteomes" id="UP000095284"/>
    </source>
</evidence>
<dbReference type="GO" id="GO:0020037">
    <property type="term" value="F:heme binding"/>
    <property type="evidence" value="ECO:0007669"/>
    <property type="project" value="InterPro"/>
</dbReference>
<dbReference type="Proteomes" id="UP000095284">
    <property type="component" value="Unplaced"/>
</dbReference>
<dbReference type="WBParaSite" id="BXY_0277900.1">
    <property type="protein sequence ID" value="BXY_0277900.1"/>
    <property type="gene ID" value="BXY_0277900"/>
</dbReference>
<dbReference type="GO" id="GO:0019825">
    <property type="term" value="F:oxygen binding"/>
    <property type="evidence" value="ECO:0007669"/>
    <property type="project" value="InterPro"/>
</dbReference>
<feature type="region of interest" description="Disordered" evidence="1">
    <location>
        <begin position="113"/>
        <end position="141"/>
    </location>
</feature>
<evidence type="ECO:0008006" key="4">
    <source>
        <dbReference type="Google" id="ProtNLM"/>
    </source>
</evidence>
<evidence type="ECO:0000313" key="3">
    <source>
        <dbReference type="WBParaSite" id="BXY_0277900.1"/>
    </source>
</evidence>
<dbReference type="eggNOG" id="KOG3378">
    <property type="taxonomic scope" value="Eukaryota"/>
</dbReference>
<feature type="compositionally biased region" description="Polar residues" evidence="1">
    <location>
        <begin position="131"/>
        <end position="141"/>
    </location>
</feature>
<proteinExistence type="predicted"/>
<protein>
    <recommendedName>
        <fullName evidence="4">GLOBIN domain-containing protein</fullName>
    </recommendedName>
</protein>
<reference evidence="3" key="1">
    <citation type="submission" date="2016-11" db="UniProtKB">
        <authorList>
            <consortium name="WormBaseParasite"/>
        </authorList>
    </citation>
    <scope>IDENTIFICATION</scope>
</reference>
<name>A0A1I7RPY8_BURXY</name>
<dbReference type="Gene3D" id="1.10.490.10">
    <property type="entry name" value="Globins"/>
    <property type="match status" value="1"/>
</dbReference>
<dbReference type="InterPro" id="IPR012292">
    <property type="entry name" value="Globin/Proto"/>
</dbReference>